<keyword evidence="1" id="KW-0472">Membrane</keyword>
<keyword evidence="1" id="KW-0812">Transmembrane</keyword>
<dbReference type="RefSeq" id="WP_343766611.1">
    <property type="nucleotide sequence ID" value="NZ_BAAAFG010000015.1"/>
</dbReference>
<sequence>MSDQQYNDEIDLGVVFQKIKDGFKQFLIFIYSIIQFFLKYAIVIIVLLIVGAVIGYFLNKQAEPVKEATLVVHNNYDATSYVYSAVELLNRKVAERDSVFLVENGFKLDENGADLLGIKISPIVNVVDLISRTQVDPRSLEAFFNEIKYEEDLLSSEAFYTEYQKHKIKITTSSSASNQTIKRVIEFLGNNAHLKKLRTSYLDDINARIVENKVILKQIDTLIKRVKTPQTSSLPSSIYIDSQEDAQLNDLILTKREVIKENESLRSALIRSDDIILLLNNPKLTVVKQGLLANKMIILPVLLIGLFVAVVLCIRFYTYLKKLSQSHE</sequence>
<feature type="transmembrane region" description="Helical" evidence="1">
    <location>
        <begin position="297"/>
        <end position="317"/>
    </location>
</feature>
<reference evidence="3" key="1">
    <citation type="journal article" date="2019" name="Int. J. Syst. Evol. Microbiol.">
        <title>The Global Catalogue of Microorganisms (GCM) 10K type strain sequencing project: providing services to taxonomists for standard genome sequencing and annotation.</title>
        <authorList>
            <consortium name="The Broad Institute Genomics Platform"/>
            <consortium name="The Broad Institute Genome Sequencing Center for Infectious Disease"/>
            <person name="Wu L."/>
            <person name="Ma J."/>
        </authorList>
    </citation>
    <scope>NUCLEOTIDE SEQUENCE [LARGE SCALE GENOMIC DNA]</scope>
    <source>
        <strain evidence="3">JCM 16082</strain>
    </source>
</reference>
<dbReference type="Proteomes" id="UP001500507">
    <property type="component" value="Unassembled WGS sequence"/>
</dbReference>
<proteinExistence type="predicted"/>
<evidence type="ECO:0000256" key="1">
    <source>
        <dbReference type="SAM" id="Phobius"/>
    </source>
</evidence>
<organism evidence="2 3">
    <name type="scientific">Gangjinia marincola</name>
    <dbReference type="NCBI Taxonomy" id="578463"/>
    <lineage>
        <taxon>Bacteria</taxon>
        <taxon>Pseudomonadati</taxon>
        <taxon>Bacteroidota</taxon>
        <taxon>Flavobacteriia</taxon>
        <taxon>Flavobacteriales</taxon>
        <taxon>Flavobacteriaceae</taxon>
        <taxon>Gangjinia</taxon>
    </lineage>
</organism>
<name>A0ABP3XWH3_9FLAO</name>
<evidence type="ECO:0000313" key="3">
    <source>
        <dbReference type="Proteomes" id="UP001500507"/>
    </source>
</evidence>
<feature type="transmembrane region" description="Helical" evidence="1">
    <location>
        <begin position="26"/>
        <end position="58"/>
    </location>
</feature>
<dbReference type="EMBL" id="BAAAFG010000015">
    <property type="protein sequence ID" value="GAA0872752.1"/>
    <property type="molecule type" value="Genomic_DNA"/>
</dbReference>
<comment type="caution">
    <text evidence="2">The sequence shown here is derived from an EMBL/GenBank/DDBJ whole genome shotgun (WGS) entry which is preliminary data.</text>
</comment>
<protein>
    <recommendedName>
        <fullName evidence="4">Polysaccharide chain length determinant N-terminal domain-containing protein</fullName>
    </recommendedName>
</protein>
<evidence type="ECO:0008006" key="4">
    <source>
        <dbReference type="Google" id="ProtNLM"/>
    </source>
</evidence>
<accession>A0ABP3XWH3</accession>
<evidence type="ECO:0000313" key="2">
    <source>
        <dbReference type="EMBL" id="GAA0872752.1"/>
    </source>
</evidence>
<keyword evidence="1" id="KW-1133">Transmembrane helix</keyword>
<keyword evidence="3" id="KW-1185">Reference proteome</keyword>
<gene>
    <name evidence="2" type="ORF">GCM10009117_18990</name>
</gene>